<dbReference type="RefSeq" id="WP_340327601.1">
    <property type="nucleotide sequence ID" value="NZ_JAZHOF010000001.1"/>
</dbReference>
<dbReference type="Proteomes" id="UP001378188">
    <property type="component" value="Unassembled WGS sequence"/>
</dbReference>
<keyword evidence="2" id="KW-1185">Reference proteome</keyword>
<evidence type="ECO:0000313" key="1">
    <source>
        <dbReference type="EMBL" id="MEJ8569857.1"/>
    </source>
</evidence>
<evidence type="ECO:0000313" key="2">
    <source>
        <dbReference type="Proteomes" id="UP001378188"/>
    </source>
</evidence>
<gene>
    <name evidence="1" type="ORF">V3328_00115</name>
</gene>
<sequence>MSHGKFDTPAELYSSRNHRAGRFSGLKYRRFETLAEAVKYAVEEIPGQLHFAWIETGDSSFRAAEIRDIYGSTEFPLPRA</sequence>
<accession>A0AAW9RI59</accession>
<protein>
    <submittedName>
        <fullName evidence="1">Uncharacterized protein</fullName>
    </submittedName>
</protein>
<proteinExistence type="predicted"/>
<dbReference type="AlphaFoldDB" id="A0AAW9RI59"/>
<comment type="caution">
    <text evidence="1">The sequence shown here is derived from an EMBL/GenBank/DDBJ whole genome shotgun (WGS) entry which is preliminary data.</text>
</comment>
<organism evidence="1 2">
    <name type="scientific">Microbaculum marinum</name>
    <dbReference type="NCBI Taxonomy" id="1764581"/>
    <lineage>
        <taxon>Bacteria</taxon>
        <taxon>Pseudomonadati</taxon>
        <taxon>Pseudomonadota</taxon>
        <taxon>Alphaproteobacteria</taxon>
        <taxon>Hyphomicrobiales</taxon>
        <taxon>Tepidamorphaceae</taxon>
        <taxon>Microbaculum</taxon>
    </lineage>
</organism>
<name>A0AAW9RI59_9HYPH</name>
<dbReference type="EMBL" id="JAZHOF010000001">
    <property type="protein sequence ID" value="MEJ8569857.1"/>
    <property type="molecule type" value="Genomic_DNA"/>
</dbReference>
<reference evidence="1 2" key="1">
    <citation type="submission" date="2024-02" db="EMBL/GenBank/DDBJ databases">
        <title>Genome analysis and characterization of Microbaculum marinisediminis sp. nov., isolated from marine sediment.</title>
        <authorList>
            <person name="Du Z.-J."/>
            <person name="Ye Y.-Q."/>
            <person name="Zhang Z.-R."/>
            <person name="Yuan S.-M."/>
            <person name="Zhang X.-Y."/>
        </authorList>
    </citation>
    <scope>NUCLEOTIDE SEQUENCE [LARGE SCALE GENOMIC DNA]</scope>
    <source>
        <strain evidence="1 2">SDUM1044001</strain>
    </source>
</reference>